<evidence type="ECO:0000313" key="2">
    <source>
        <dbReference type="Proteomes" id="UP000220768"/>
    </source>
</evidence>
<accession>A0A2A6JIA9</accession>
<dbReference type="Proteomes" id="UP000220768">
    <property type="component" value="Unassembled WGS sequence"/>
</dbReference>
<proteinExistence type="predicted"/>
<gene>
    <name evidence="1" type="ORF">CO666_03765</name>
</gene>
<comment type="caution">
    <text evidence="1">The sequence shown here is derived from an EMBL/GenBank/DDBJ whole genome shotgun (WGS) entry which is preliminary data.</text>
</comment>
<organism evidence="1 2">
    <name type="scientific">Rhizobium chutanense</name>
    <dbReference type="NCBI Taxonomy" id="2035448"/>
    <lineage>
        <taxon>Bacteria</taxon>
        <taxon>Pseudomonadati</taxon>
        <taxon>Pseudomonadota</taxon>
        <taxon>Alphaproteobacteria</taxon>
        <taxon>Hyphomicrobiales</taxon>
        <taxon>Rhizobiaceae</taxon>
        <taxon>Rhizobium/Agrobacterium group</taxon>
        <taxon>Rhizobium</taxon>
    </lineage>
</organism>
<evidence type="ECO:0000313" key="1">
    <source>
        <dbReference type="EMBL" id="PDT05732.1"/>
    </source>
</evidence>
<dbReference type="AlphaFoldDB" id="A0A2A6JIA9"/>
<dbReference type="EMBL" id="NWSV01000002">
    <property type="protein sequence ID" value="PDT05732.1"/>
    <property type="molecule type" value="Genomic_DNA"/>
</dbReference>
<keyword evidence="2" id="KW-1185">Reference proteome</keyword>
<dbReference type="RefSeq" id="WP_097610804.1">
    <property type="nucleotide sequence ID" value="NZ_NWSV01000002.1"/>
</dbReference>
<protein>
    <submittedName>
        <fullName evidence="1">Uncharacterized protein</fullName>
    </submittedName>
</protein>
<name>A0A2A6JIA9_9HYPH</name>
<reference evidence="1 2" key="1">
    <citation type="submission" date="2017-09" db="EMBL/GenBank/DDBJ databases">
        <title>Comparative genomics of rhizobia isolated from Phaseolus vulgaris in China.</title>
        <authorList>
            <person name="Tong W."/>
        </authorList>
    </citation>
    <scope>NUCLEOTIDE SEQUENCE [LARGE SCALE GENOMIC DNA]</scope>
    <source>
        <strain evidence="1 2">C5</strain>
    </source>
</reference>
<sequence>MSCSELTSQCLVAIREELKPHVHGGKFFTSEDVGNLVRRLNTAISLAEEVEEEKSMLERRERLAGGRQLGPAIVGPNVVAFRGHAPTGGSRA</sequence>